<keyword evidence="2" id="KW-1185">Reference proteome</keyword>
<organism evidence="1 2">
    <name type="scientific">Daphnia magna</name>
    <dbReference type="NCBI Taxonomy" id="35525"/>
    <lineage>
        <taxon>Eukaryota</taxon>
        <taxon>Metazoa</taxon>
        <taxon>Ecdysozoa</taxon>
        <taxon>Arthropoda</taxon>
        <taxon>Crustacea</taxon>
        <taxon>Branchiopoda</taxon>
        <taxon>Diplostraca</taxon>
        <taxon>Cladocera</taxon>
        <taxon>Anomopoda</taxon>
        <taxon>Daphniidae</taxon>
        <taxon>Daphnia</taxon>
    </lineage>
</organism>
<reference evidence="1 2" key="1">
    <citation type="journal article" date="2023" name="Nucleic Acids Res.">
        <title>The hologenome of Daphnia magna reveals possible DNA methylation and microbiome-mediated evolution of the host genome.</title>
        <authorList>
            <person name="Chaturvedi A."/>
            <person name="Li X."/>
            <person name="Dhandapani V."/>
            <person name="Marshall H."/>
            <person name="Kissane S."/>
            <person name="Cuenca-Cambronero M."/>
            <person name="Asole G."/>
            <person name="Calvet F."/>
            <person name="Ruiz-Romero M."/>
            <person name="Marangio P."/>
            <person name="Guigo R."/>
            <person name="Rago D."/>
            <person name="Mirbahai L."/>
            <person name="Eastwood N."/>
            <person name="Colbourne J.K."/>
            <person name="Zhou J."/>
            <person name="Mallon E."/>
            <person name="Orsini L."/>
        </authorList>
    </citation>
    <scope>NUCLEOTIDE SEQUENCE [LARGE SCALE GENOMIC DNA]</scope>
    <source>
        <strain evidence="1">LRV0_1</strain>
    </source>
</reference>
<comment type="caution">
    <text evidence="1">The sequence shown here is derived from an EMBL/GenBank/DDBJ whole genome shotgun (WGS) entry which is preliminary data.</text>
</comment>
<gene>
    <name evidence="1" type="ORF">OUZ56_022419</name>
</gene>
<name>A0ABR0AWB9_9CRUS</name>
<proteinExistence type="predicted"/>
<evidence type="ECO:0000313" key="2">
    <source>
        <dbReference type="Proteomes" id="UP001234178"/>
    </source>
</evidence>
<dbReference type="Proteomes" id="UP001234178">
    <property type="component" value="Unassembled WGS sequence"/>
</dbReference>
<evidence type="ECO:0000313" key="1">
    <source>
        <dbReference type="EMBL" id="KAK4029427.1"/>
    </source>
</evidence>
<protein>
    <submittedName>
        <fullName evidence="1">Uncharacterized protein</fullName>
    </submittedName>
</protein>
<accession>A0ABR0AWB9</accession>
<sequence>MPRQLLVYRRRMAFEGDAEEDALLAIVGGGAVGADAIILNHARATSTHSKRKASGLSAVCLCGNGHFNRDGK</sequence>
<dbReference type="EMBL" id="JAOYFB010000039">
    <property type="protein sequence ID" value="KAK4029427.1"/>
    <property type="molecule type" value="Genomic_DNA"/>
</dbReference>